<comment type="cofactor">
    <cofactor evidence="1">
        <name>Mg(2+)</name>
        <dbReference type="ChEBI" id="CHEBI:18420"/>
    </cofactor>
</comment>
<name>A0ABX7NY02_9BACT</name>
<dbReference type="PROSITE" id="PS00444">
    <property type="entry name" value="POLYPRENYL_SYNTHASE_2"/>
    <property type="match status" value="1"/>
</dbReference>
<evidence type="ECO:0000256" key="3">
    <source>
        <dbReference type="ARBA" id="ARBA00022679"/>
    </source>
</evidence>
<dbReference type="CDD" id="cd00685">
    <property type="entry name" value="Trans_IPPS_HT"/>
    <property type="match status" value="1"/>
</dbReference>
<reference evidence="7 8" key="1">
    <citation type="submission" date="2021-02" db="EMBL/GenBank/DDBJ databases">
        <title>De Novo genome assembly of isolated myxobacteria.</title>
        <authorList>
            <person name="Stevens D.C."/>
        </authorList>
    </citation>
    <scope>NUCLEOTIDE SEQUENCE [LARGE SCALE GENOMIC DNA]</scope>
    <source>
        <strain evidence="8">SCPEA02</strain>
    </source>
</reference>
<sequence length="344" mass="38794">MSTPEAAQVREKLAEYGAAAREGMRHYLRGRSSDHAFQELVADYPERGGRSLRASLCIATARAFGAPTAEALNSAVSLELLHNAFLVHDDVEDESEQRRGRPTLHRGHGTPLAVHAGDALSALSLQPLLDNVGTLGTRLALRVLQEAERMTRESVEGQTLELWWRQHNVMELHEGDYLRMVLKKTCWYTTIHPLRVGALIGTRDRVDLDRYLRFGFFVGAAFQIQDDLLNLEGDEASYGKELAGDLLEGKRTLMLLHFFHAQNPEGRVRLSRLLSQPRAERREEELRWVRDGMDTHGSITFARQVAHGLAGAARHEFSRAYGDLRDSPDKRFLEALPSWVLERA</sequence>
<evidence type="ECO:0000313" key="7">
    <source>
        <dbReference type="EMBL" id="QSQ22357.1"/>
    </source>
</evidence>
<dbReference type="EMBL" id="CP071090">
    <property type="protein sequence ID" value="QSQ22357.1"/>
    <property type="molecule type" value="Genomic_DNA"/>
</dbReference>
<keyword evidence="4" id="KW-0479">Metal-binding</keyword>
<gene>
    <name evidence="7" type="ORF">JY651_45775</name>
</gene>
<comment type="similarity">
    <text evidence="2 6">Belongs to the FPP/GGPP synthase family.</text>
</comment>
<dbReference type="PANTHER" id="PTHR12001:SF85">
    <property type="entry name" value="SHORT CHAIN ISOPRENYL DIPHOSPHATE SYNTHASE"/>
    <property type="match status" value="1"/>
</dbReference>
<dbReference type="PANTHER" id="PTHR12001">
    <property type="entry name" value="GERANYLGERANYL PYROPHOSPHATE SYNTHASE"/>
    <property type="match status" value="1"/>
</dbReference>
<accession>A0ABX7NY02</accession>
<keyword evidence="5" id="KW-0460">Magnesium</keyword>
<evidence type="ECO:0000256" key="1">
    <source>
        <dbReference type="ARBA" id="ARBA00001946"/>
    </source>
</evidence>
<evidence type="ECO:0000256" key="4">
    <source>
        <dbReference type="ARBA" id="ARBA00022723"/>
    </source>
</evidence>
<dbReference type="SFLD" id="SFLDS00005">
    <property type="entry name" value="Isoprenoid_Synthase_Type_I"/>
    <property type="match status" value="1"/>
</dbReference>
<evidence type="ECO:0000313" key="8">
    <source>
        <dbReference type="Proteomes" id="UP000662747"/>
    </source>
</evidence>
<dbReference type="SUPFAM" id="SSF48576">
    <property type="entry name" value="Terpenoid synthases"/>
    <property type="match status" value="1"/>
</dbReference>
<keyword evidence="8" id="KW-1185">Reference proteome</keyword>
<organism evidence="7 8">
    <name type="scientific">Pyxidicoccus parkwayensis</name>
    <dbReference type="NCBI Taxonomy" id="2813578"/>
    <lineage>
        <taxon>Bacteria</taxon>
        <taxon>Pseudomonadati</taxon>
        <taxon>Myxococcota</taxon>
        <taxon>Myxococcia</taxon>
        <taxon>Myxococcales</taxon>
        <taxon>Cystobacterineae</taxon>
        <taxon>Myxococcaceae</taxon>
        <taxon>Pyxidicoccus</taxon>
    </lineage>
</organism>
<evidence type="ECO:0000256" key="6">
    <source>
        <dbReference type="RuleBase" id="RU004466"/>
    </source>
</evidence>
<dbReference type="RefSeq" id="WP_206723934.1">
    <property type="nucleotide sequence ID" value="NZ_CP071090.1"/>
</dbReference>
<dbReference type="PROSITE" id="PS00723">
    <property type="entry name" value="POLYPRENYL_SYNTHASE_1"/>
    <property type="match status" value="1"/>
</dbReference>
<dbReference type="Pfam" id="PF00348">
    <property type="entry name" value="polyprenyl_synt"/>
    <property type="match status" value="1"/>
</dbReference>
<proteinExistence type="inferred from homology"/>
<evidence type="ECO:0000256" key="2">
    <source>
        <dbReference type="ARBA" id="ARBA00006706"/>
    </source>
</evidence>
<dbReference type="Gene3D" id="1.10.600.10">
    <property type="entry name" value="Farnesyl Diphosphate Synthase"/>
    <property type="match status" value="1"/>
</dbReference>
<dbReference type="InterPro" id="IPR008949">
    <property type="entry name" value="Isoprenoid_synthase_dom_sf"/>
</dbReference>
<dbReference type="InterPro" id="IPR000092">
    <property type="entry name" value="Polyprenyl_synt"/>
</dbReference>
<keyword evidence="3 6" id="KW-0808">Transferase</keyword>
<dbReference type="Proteomes" id="UP000662747">
    <property type="component" value="Chromosome"/>
</dbReference>
<protein>
    <submittedName>
        <fullName evidence="7">Polyprenyl synthetase family protein</fullName>
    </submittedName>
</protein>
<evidence type="ECO:0000256" key="5">
    <source>
        <dbReference type="ARBA" id="ARBA00022842"/>
    </source>
</evidence>
<dbReference type="InterPro" id="IPR033749">
    <property type="entry name" value="Polyprenyl_synt_CS"/>
</dbReference>